<dbReference type="Proteomes" id="UP001215598">
    <property type="component" value="Unassembled WGS sequence"/>
</dbReference>
<dbReference type="Gene3D" id="1.10.30.10">
    <property type="entry name" value="High mobility group box domain"/>
    <property type="match status" value="1"/>
</dbReference>
<gene>
    <name evidence="3" type="ORF">B0H16DRAFT_1450992</name>
</gene>
<dbReference type="EMBL" id="JARKIB010000013">
    <property type="protein sequence ID" value="KAJ7773149.1"/>
    <property type="molecule type" value="Genomic_DNA"/>
</dbReference>
<feature type="domain" description="HMG box" evidence="2">
    <location>
        <begin position="56"/>
        <end position="125"/>
    </location>
</feature>
<keyword evidence="4" id="KW-1185">Reference proteome</keyword>
<evidence type="ECO:0000259" key="2">
    <source>
        <dbReference type="PROSITE" id="PS50118"/>
    </source>
</evidence>
<dbReference type="AlphaFoldDB" id="A0AAD7JWG1"/>
<dbReference type="InterPro" id="IPR009071">
    <property type="entry name" value="HMG_box_dom"/>
</dbReference>
<protein>
    <recommendedName>
        <fullName evidence="2">HMG box domain-containing protein</fullName>
    </recommendedName>
</protein>
<organism evidence="3 4">
    <name type="scientific">Mycena metata</name>
    <dbReference type="NCBI Taxonomy" id="1033252"/>
    <lineage>
        <taxon>Eukaryota</taxon>
        <taxon>Fungi</taxon>
        <taxon>Dikarya</taxon>
        <taxon>Basidiomycota</taxon>
        <taxon>Agaricomycotina</taxon>
        <taxon>Agaricomycetes</taxon>
        <taxon>Agaricomycetidae</taxon>
        <taxon>Agaricales</taxon>
        <taxon>Marasmiineae</taxon>
        <taxon>Mycenaceae</taxon>
        <taxon>Mycena</taxon>
    </lineage>
</organism>
<name>A0AAD7JWG1_9AGAR</name>
<evidence type="ECO:0000313" key="3">
    <source>
        <dbReference type="EMBL" id="KAJ7773149.1"/>
    </source>
</evidence>
<feature type="DNA-binding region" description="HMG box" evidence="1">
    <location>
        <begin position="56"/>
        <end position="125"/>
    </location>
</feature>
<dbReference type="SMART" id="SM00398">
    <property type="entry name" value="HMG"/>
    <property type="match status" value="1"/>
</dbReference>
<dbReference type="GO" id="GO:0005634">
    <property type="term" value="C:nucleus"/>
    <property type="evidence" value="ECO:0007669"/>
    <property type="project" value="UniProtKB-UniRule"/>
</dbReference>
<dbReference type="Pfam" id="PF00505">
    <property type="entry name" value="HMG_box"/>
    <property type="match status" value="1"/>
</dbReference>
<comment type="caution">
    <text evidence="3">The sequence shown here is derived from an EMBL/GenBank/DDBJ whole genome shotgun (WGS) entry which is preliminary data.</text>
</comment>
<reference evidence="3" key="1">
    <citation type="submission" date="2023-03" db="EMBL/GenBank/DDBJ databases">
        <title>Massive genome expansion in bonnet fungi (Mycena s.s.) driven by repeated elements and novel gene families across ecological guilds.</title>
        <authorList>
            <consortium name="Lawrence Berkeley National Laboratory"/>
            <person name="Harder C.B."/>
            <person name="Miyauchi S."/>
            <person name="Viragh M."/>
            <person name="Kuo A."/>
            <person name="Thoen E."/>
            <person name="Andreopoulos B."/>
            <person name="Lu D."/>
            <person name="Skrede I."/>
            <person name="Drula E."/>
            <person name="Henrissat B."/>
            <person name="Morin E."/>
            <person name="Kohler A."/>
            <person name="Barry K."/>
            <person name="LaButti K."/>
            <person name="Morin E."/>
            <person name="Salamov A."/>
            <person name="Lipzen A."/>
            <person name="Mereny Z."/>
            <person name="Hegedus B."/>
            <person name="Baldrian P."/>
            <person name="Stursova M."/>
            <person name="Weitz H."/>
            <person name="Taylor A."/>
            <person name="Grigoriev I.V."/>
            <person name="Nagy L.G."/>
            <person name="Martin F."/>
            <person name="Kauserud H."/>
        </authorList>
    </citation>
    <scope>NUCLEOTIDE SEQUENCE</scope>
    <source>
        <strain evidence="3">CBHHK182m</strain>
    </source>
</reference>
<keyword evidence="1" id="KW-0238">DNA-binding</keyword>
<evidence type="ECO:0000313" key="4">
    <source>
        <dbReference type="Proteomes" id="UP001215598"/>
    </source>
</evidence>
<dbReference type="InterPro" id="IPR036910">
    <property type="entry name" value="HMG_box_dom_sf"/>
</dbReference>
<dbReference type="SUPFAM" id="SSF47095">
    <property type="entry name" value="HMG-box"/>
    <property type="match status" value="1"/>
</dbReference>
<dbReference type="GO" id="GO:0003677">
    <property type="term" value="F:DNA binding"/>
    <property type="evidence" value="ECO:0007669"/>
    <property type="project" value="UniProtKB-UniRule"/>
</dbReference>
<proteinExistence type="predicted"/>
<evidence type="ECO:0000256" key="1">
    <source>
        <dbReference type="PROSITE-ProRule" id="PRU00267"/>
    </source>
</evidence>
<dbReference type="PROSITE" id="PS50118">
    <property type="entry name" value="HMG_BOX_2"/>
    <property type="match status" value="1"/>
</dbReference>
<keyword evidence="1" id="KW-0539">Nucleus</keyword>
<accession>A0AAD7JWG1</accession>
<sequence>MSDRSNKRVCSLEILGRQLYVQPERRTRLICSSKVQPPTRDRLKTTIPMGRRKTYATRPNNAYMLFRSELSAAVKIDKQKTGVSRNLSTIAAEQWSALSDKKKRVYFLKAEIKKLEYVQNHPGRRHQRTFTTSRRMGCDKATLAGPPNPPVQISSEKAQETWVCEDITIPVIPGLSTASIFDSECDEDSFYILPSNSDVVPWFPPHLLLSATSCFVNPCLLEF</sequence>